<dbReference type="KEGG" id="pstu:UIB01_03530"/>
<protein>
    <submittedName>
        <fullName evidence="2">Membrane protein</fullName>
    </submittedName>
</protein>
<feature type="transmembrane region" description="Helical" evidence="1">
    <location>
        <begin position="105"/>
        <end position="131"/>
    </location>
</feature>
<gene>
    <name evidence="2" type="ORF">UIB01_03530</name>
</gene>
<proteinExistence type="predicted"/>
<organism evidence="2 3">
    <name type="scientific">Stutzerimonas stutzeri</name>
    <name type="common">Pseudomonas stutzeri</name>
    <dbReference type="NCBI Taxonomy" id="316"/>
    <lineage>
        <taxon>Bacteria</taxon>
        <taxon>Pseudomonadati</taxon>
        <taxon>Pseudomonadota</taxon>
        <taxon>Gammaproteobacteria</taxon>
        <taxon>Pseudomonadales</taxon>
        <taxon>Pseudomonadaceae</taxon>
        <taxon>Stutzerimonas</taxon>
    </lineage>
</organism>
<dbReference type="Pfam" id="PF12679">
    <property type="entry name" value="ABC2_membrane_2"/>
    <property type="match status" value="1"/>
</dbReference>
<dbReference type="GO" id="GO:0140359">
    <property type="term" value="F:ABC-type transporter activity"/>
    <property type="evidence" value="ECO:0007669"/>
    <property type="project" value="InterPro"/>
</dbReference>
<keyword evidence="1" id="KW-1133">Transmembrane helix</keyword>
<dbReference type="EMBL" id="CP007509">
    <property type="protein sequence ID" value="AHY41578.1"/>
    <property type="molecule type" value="Genomic_DNA"/>
</dbReference>
<keyword evidence="1" id="KW-0472">Membrane</keyword>
<feature type="transmembrane region" description="Helical" evidence="1">
    <location>
        <begin position="20"/>
        <end position="39"/>
    </location>
</feature>
<feature type="transmembrane region" description="Helical" evidence="1">
    <location>
        <begin position="251"/>
        <end position="271"/>
    </location>
</feature>
<evidence type="ECO:0000256" key="1">
    <source>
        <dbReference type="SAM" id="Phobius"/>
    </source>
</evidence>
<dbReference type="Proteomes" id="UP000025238">
    <property type="component" value="Chromosome"/>
</dbReference>
<name>A0A023WN75_STUST</name>
<accession>A0A023WN75</accession>
<dbReference type="PATRIC" id="fig|316.97.peg.718"/>
<sequence>MNQVWNIARKELSDGLRNRWLLAISLLFAVLAVGIAWLGAAASGQLGFTSIPATIASLASLATFLMPLIALLLAYDAIVGEDEGGTLMLLLTYPLGRGQILLGKFVGHGLILALAVLIGFGCAALAIALLVDGVELGLLLWAFGRFMISSTLLGWVFLAFAYVLSGKVSEKSSAAGLALGVWFLFVLVFDLVLLALLVLSEGKFNPELLPWLLLLNPTDIYRLINLSGFEGSGSAMGVLSLGADLPVPTSVLWLCLLAWIGVSLLLAYGIFRRRLT</sequence>
<dbReference type="GO" id="GO:0005886">
    <property type="term" value="C:plasma membrane"/>
    <property type="evidence" value="ECO:0007669"/>
    <property type="project" value="UniProtKB-SubCell"/>
</dbReference>
<evidence type="ECO:0000313" key="3">
    <source>
        <dbReference type="Proteomes" id="UP000025238"/>
    </source>
</evidence>
<feature type="transmembrane region" description="Helical" evidence="1">
    <location>
        <begin position="143"/>
        <end position="164"/>
    </location>
</feature>
<dbReference type="PANTHER" id="PTHR43471:SF1">
    <property type="entry name" value="ABC TRANSPORTER PERMEASE PROTEIN NOSY-RELATED"/>
    <property type="match status" value="1"/>
</dbReference>
<keyword evidence="1" id="KW-0812">Transmembrane</keyword>
<feature type="transmembrane region" description="Helical" evidence="1">
    <location>
        <begin position="51"/>
        <end position="75"/>
    </location>
</feature>
<reference evidence="2 3" key="1">
    <citation type="submission" date="2014-03" db="EMBL/GenBank/DDBJ databases">
        <title>Complete genome sequence of Pseudomonas stutzeri 19SMN4.</title>
        <authorList>
            <person name="Brunet-Galmes I."/>
            <person name="Nogales B."/>
            <person name="Busquets A."/>
            <person name="Pena A."/>
            <person name="Gomila M."/>
            <person name="Garcia-Valdes E."/>
            <person name="Lalucat J."/>
            <person name="Bennasar A."/>
            <person name="Bosch R."/>
        </authorList>
    </citation>
    <scope>NUCLEOTIDE SEQUENCE [LARGE SCALE GENOMIC DNA]</scope>
    <source>
        <strain evidence="2 3">19SMN4</strain>
    </source>
</reference>
<dbReference type="PANTHER" id="PTHR43471">
    <property type="entry name" value="ABC TRANSPORTER PERMEASE"/>
    <property type="match status" value="1"/>
</dbReference>
<feature type="transmembrane region" description="Helical" evidence="1">
    <location>
        <begin position="176"/>
        <end position="199"/>
    </location>
</feature>
<dbReference type="AlphaFoldDB" id="A0A023WN75"/>
<evidence type="ECO:0000313" key="2">
    <source>
        <dbReference type="EMBL" id="AHY41578.1"/>
    </source>
</evidence>